<evidence type="ECO:0000256" key="4">
    <source>
        <dbReference type="ARBA" id="ARBA00022980"/>
    </source>
</evidence>
<evidence type="ECO:0000256" key="5">
    <source>
        <dbReference type="ARBA" id="ARBA00023274"/>
    </source>
</evidence>
<dbReference type="Pfam" id="PF00189">
    <property type="entry name" value="Ribosomal_S3_C"/>
    <property type="match status" value="1"/>
</dbReference>
<dbReference type="InterPro" id="IPR005704">
    <property type="entry name" value="Ribosomal_uS3_bac-typ"/>
</dbReference>
<feature type="domain" description="KH type-2" evidence="11">
    <location>
        <begin position="38"/>
        <end position="106"/>
    </location>
</feature>
<dbReference type="HOGENOM" id="CLU_058591_0_2_10"/>
<evidence type="ECO:0000256" key="1">
    <source>
        <dbReference type="ARBA" id="ARBA00010761"/>
    </source>
</evidence>
<dbReference type="PROSITE" id="PS50084">
    <property type="entry name" value="KH_TYPE_1"/>
    <property type="match status" value="1"/>
</dbReference>
<dbReference type="InterPro" id="IPR018280">
    <property type="entry name" value="Ribosomal_uS3_CS"/>
</dbReference>
<dbReference type="RefSeq" id="WP_012843357.1">
    <property type="nucleotide sequence ID" value="NC_013501.1"/>
</dbReference>
<proteinExistence type="inferred from homology"/>
<dbReference type="GO" id="GO:0006412">
    <property type="term" value="P:translation"/>
    <property type="evidence" value="ECO:0007669"/>
    <property type="project" value="UniProtKB-UniRule"/>
</dbReference>
<dbReference type="GO" id="GO:0022627">
    <property type="term" value="C:cytosolic small ribosomal subunit"/>
    <property type="evidence" value="ECO:0007669"/>
    <property type="project" value="TreeGrafter"/>
</dbReference>
<dbReference type="AlphaFoldDB" id="D0MGW0"/>
<dbReference type="PROSITE" id="PS50823">
    <property type="entry name" value="KH_TYPE_2"/>
    <property type="match status" value="1"/>
</dbReference>
<evidence type="ECO:0000259" key="11">
    <source>
        <dbReference type="PROSITE" id="PS50823"/>
    </source>
</evidence>
<comment type="subunit">
    <text evidence="8">Part of the 30S ribosomal subunit. Forms a tight complex with proteins S10 and S14.</text>
</comment>
<dbReference type="CDD" id="cd02412">
    <property type="entry name" value="KH-II_30S_S3"/>
    <property type="match status" value="1"/>
</dbReference>
<accession>D0MGW0</accession>
<evidence type="ECO:0000256" key="10">
    <source>
        <dbReference type="SAM" id="MobiDB-lite"/>
    </source>
</evidence>
<keyword evidence="4 8" id="KW-0689">Ribosomal protein</keyword>
<organism evidence="12 13">
    <name type="scientific">Rhodothermus marinus (strain ATCC 43812 / DSM 4252 / R-10)</name>
    <name type="common">Rhodothermus obamensis</name>
    <dbReference type="NCBI Taxonomy" id="518766"/>
    <lineage>
        <taxon>Bacteria</taxon>
        <taxon>Pseudomonadati</taxon>
        <taxon>Rhodothermota</taxon>
        <taxon>Rhodothermia</taxon>
        <taxon>Rhodothermales</taxon>
        <taxon>Rhodothermaceae</taxon>
        <taxon>Rhodothermus</taxon>
    </lineage>
</organism>
<evidence type="ECO:0000256" key="8">
    <source>
        <dbReference type="HAMAP-Rule" id="MF_01309"/>
    </source>
</evidence>
<keyword evidence="2 8" id="KW-0699">rRNA-binding</keyword>
<dbReference type="InterPro" id="IPR001351">
    <property type="entry name" value="Ribosomal_uS3_C"/>
</dbReference>
<dbReference type="InterPro" id="IPR036419">
    <property type="entry name" value="Ribosomal_S3_C_sf"/>
</dbReference>
<name>D0MGW0_RHOM4</name>
<evidence type="ECO:0000256" key="6">
    <source>
        <dbReference type="ARBA" id="ARBA00024998"/>
    </source>
</evidence>
<keyword evidence="5 8" id="KW-0687">Ribonucleoprotein</keyword>
<dbReference type="HAMAP" id="MF_01309_B">
    <property type="entry name" value="Ribosomal_uS3_B"/>
    <property type="match status" value="1"/>
</dbReference>
<dbReference type="InterPro" id="IPR004087">
    <property type="entry name" value="KH_dom"/>
</dbReference>
<dbReference type="SUPFAM" id="SSF54814">
    <property type="entry name" value="Prokaryotic type KH domain (KH-domain type II)"/>
    <property type="match status" value="1"/>
</dbReference>
<reference evidence="12 13" key="1">
    <citation type="journal article" date="2009" name="Stand. Genomic Sci.">
        <title>Complete genome sequence of Rhodothermus marinus type strain (R-10).</title>
        <authorList>
            <person name="Nolan M."/>
            <person name="Tindall B.J."/>
            <person name="Pomrenke H."/>
            <person name="Lapidus A."/>
            <person name="Copeland A."/>
            <person name="Glavina Del Rio T."/>
            <person name="Lucas S."/>
            <person name="Chen F."/>
            <person name="Tice H."/>
            <person name="Cheng J.F."/>
            <person name="Saunders E."/>
            <person name="Han C."/>
            <person name="Bruce D."/>
            <person name="Goodwin L."/>
            <person name="Chain P."/>
            <person name="Pitluck S."/>
            <person name="Ovchinikova G."/>
            <person name="Pati A."/>
            <person name="Ivanova N."/>
            <person name="Mavromatis K."/>
            <person name="Chen A."/>
            <person name="Palaniappan K."/>
            <person name="Land M."/>
            <person name="Hauser L."/>
            <person name="Chang Y.J."/>
            <person name="Jeffries C.D."/>
            <person name="Brettin T."/>
            <person name="Goker M."/>
            <person name="Bristow J."/>
            <person name="Eisen J.A."/>
            <person name="Markowitz V."/>
            <person name="Hugenholtz P."/>
            <person name="Kyrpides N.C."/>
            <person name="Klenk H.P."/>
            <person name="Detter J.C."/>
        </authorList>
    </citation>
    <scope>NUCLEOTIDE SEQUENCE [LARGE SCALE GENOMIC DNA]</scope>
    <source>
        <strain evidence="13">ATCC 43812 / DSM 4252 / R-10</strain>
    </source>
</reference>
<dbReference type="InterPro" id="IPR004044">
    <property type="entry name" value="KH_dom_type_2"/>
</dbReference>
<dbReference type="InterPro" id="IPR015946">
    <property type="entry name" value="KH_dom-like_a/b"/>
</dbReference>
<sequence>MGQKTHPIGFRLGVIRGWFSSWYAEKDLPEKLIEDEEIRRYLQARLKRAGLSRVVIERTPKRVILTLHTSRPGVVIGRGGQEVEKLREELQKLTGKEIQINISEIKRPELDASLVAQNIAQQLEGRVSFRRAMKQAITAAMRMGAQGIRIKVSGRLGGAEMSRTEQYLEGRVPLHTLRANIDYAQATAYTIYGTIGVKVWIFLGEIIGKPDLSPNALMQRQQQQTFEQPERRRRRRARRAGRRAAEDES</sequence>
<dbReference type="EMBL" id="CP001807">
    <property type="protein sequence ID" value="ACY47745.1"/>
    <property type="molecule type" value="Genomic_DNA"/>
</dbReference>
<evidence type="ECO:0000256" key="3">
    <source>
        <dbReference type="ARBA" id="ARBA00022884"/>
    </source>
</evidence>
<dbReference type="Gene3D" id="3.30.1140.32">
    <property type="entry name" value="Ribosomal protein S3, C-terminal domain"/>
    <property type="match status" value="1"/>
</dbReference>
<evidence type="ECO:0000313" key="12">
    <source>
        <dbReference type="EMBL" id="ACY47745.1"/>
    </source>
</evidence>
<dbReference type="STRING" id="518766.Rmar_0848"/>
<dbReference type="Pfam" id="PF07650">
    <property type="entry name" value="KH_2"/>
    <property type="match status" value="1"/>
</dbReference>
<comment type="similarity">
    <text evidence="1 8 9">Belongs to the universal ribosomal protein uS3 family.</text>
</comment>
<keyword evidence="3 8" id="KW-0694">RNA-binding</keyword>
<dbReference type="SUPFAM" id="SSF54821">
    <property type="entry name" value="Ribosomal protein S3 C-terminal domain"/>
    <property type="match status" value="1"/>
</dbReference>
<dbReference type="PROSITE" id="PS00548">
    <property type="entry name" value="RIBOSOMAL_S3"/>
    <property type="match status" value="1"/>
</dbReference>
<keyword evidence="13" id="KW-1185">Reference proteome</keyword>
<feature type="region of interest" description="Disordered" evidence="10">
    <location>
        <begin position="218"/>
        <end position="249"/>
    </location>
</feature>
<comment type="function">
    <text evidence="6 8">Binds the lower part of the 30S subunit head. Binds mRNA in the 70S ribosome, positioning it for translation.</text>
</comment>
<dbReference type="GO" id="GO:0019843">
    <property type="term" value="F:rRNA binding"/>
    <property type="evidence" value="ECO:0007669"/>
    <property type="project" value="UniProtKB-UniRule"/>
</dbReference>
<evidence type="ECO:0000256" key="9">
    <source>
        <dbReference type="RuleBase" id="RU003624"/>
    </source>
</evidence>
<dbReference type="PANTHER" id="PTHR11760">
    <property type="entry name" value="30S/40S RIBOSOMAL PROTEIN S3"/>
    <property type="match status" value="1"/>
</dbReference>
<evidence type="ECO:0000256" key="2">
    <source>
        <dbReference type="ARBA" id="ARBA00022730"/>
    </source>
</evidence>
<dbReference type="Gene3D" id="3.30.300.20">
    <property type="match status" value="1"/>
</dbReference>
<dbReference type="GO" id="GO:0003735">
    <property type="term" value="F:structural constituent of ribosome"/>
    <property type="evidence" value="ECO:0007669"/>
    <property type="project" value="InterPro"/>
</dbReference>
<dbReference type="NCBIfam" id="TIGR01009">
    <property type="entry name" value="rpsC_bact"/>
    <property type="match status" value="1"/>
</dbReference>
<dbReference type="SMART" id="SM00322">
    <property type="entry name" value="KH"/>
    <property type="match status" value="1"/>
</dbReference>
<dbReference type="Proteomes" id="UP000002221">
    <property type="component" value="Chromosome"/>
</dbReference>
<protein>
    <recommendedName>
        <fullName evidence="7 8">Small ribosomal subunit protein uS3</fullName>
    </recommendedName>
</protein>
<feature type="compositionally biased region" description="Basic residues" evidence="10">
    <location>
        <begin position="231"/>
        <end position="242"/>
    </location>
</feature>
<dbReference type="InterPro" id="IPR009019">
    <property type="entry name" value="KH_sf_prok-type"/>
</dbReference>
<dbReference type="InterPro" id="IPR057258">
    <property type="entry name" value="Ribosomal_uS3"/>
</dbReference>
<dbReference type="FunFam" id="3.30.300.20:FF:000001">
    <property type="entry name" value="30S ribosomal protein S3"/>
    <property type="match status" value="1"/>
</dbReference>
<dbReference type="eggNOG" id="COG0092">
    <property type="taxonomic scope" value="Bacteria"/>
</dbReference>
<evidence type="ECO:0000313" key="13">
    <source>
        <dbReference type="Proteomes" id="UP000002221"/>
    </source>
</evidence>
<dbReference type="OrthoDB" id="9806396at2"/>
<dbReference type="KEGG" id="rmr:Rmar_0848"/>
<dbReference type="GO" id="GO:0003729">
    <property type="term" value="F:mRNA binding"/>
    <property type="evidence" value="ECO:0007669"/>
    <property type="project" value="UniProtKB-UniRule"/>
</dbReference>
<gene>
    <name evidence="8" type="primary">rpsC</name>
    <name evidence="12" type="ordered locus">Rmar_0848</name>
</gene>
<dbReference type="PANTHER" id="PTHR11760:SF19">
    <property type="entry name" value="SMALL RIBOSOMAL SUBUNIT PROTEIN US3C"/>
    <property type="match status" value="1"/>
</dbReference>
<evidence type="ECO:0000256" key="7">
    <source>
        <dbReference type="ARBA" id="ARBA00035257"/>
    </source>
</evidence>